<dbReference type="EMBL" id="JBBKZT010000002">
    <property type="protein sequence ID" value="MEJ8846125.1"/>
    <property type="molecule type" value="Genomic_DNA"/>
</dbReference>
<comment type="caution">
    <text evidence="6">The sequence shown here is derived from an EMBL/GenBank/DDBJ whole genome shotgun (WGS) entry which is preliminary data.</text>
</comment>
<dbReference type="SUPFAM" id="SSF53850">
    <property type="entry name" value="Periplasmic binding protein-like II"/>
    <property type="match status" value="1"/>
</dbReference>
<name>A0ABU8WGV7_9BURK</name>
<dbReference type="Proteomes" id="UP001385892">
    <property type="component" value="Unassembled WGS sequence"/>
</dbReference>
<dbReference type="Pfam" id="PF03466">
    <property type="entry name" value="LysR_substrate"/>
    <property type="match status" value="1"/>
</dbReference>
<gene>
    <name evidence="6" type="ORF">WKW82_05680</name>
</gene>
<dbReference type="InterPro" id="IPR005119">
    <property type="entry name" value="LysR_subst-bd"/>
</dbReference>
<comment type="similarity">
    <text evidence="1">Belongs to the LysR transcriptional regulatory family.</text>
</comment>
<reference evidence="6 7" key="1">
    <citation type="submission" date="2024-03" db="EMBL/GenBank/DDBJ databases">
        <title>Novel species of the genus Variovorax.</title>
        <authorList>
            <person name="Liu Q."/>
            <person name="Xin Y.-H."/>
        </authorList>
    </citation>
    <scope>NUCLEOTIDE SEQUENCE [LARGE SCALE GENOMIC DNA]</scope>
    <source>
        <strain evidence="6 7">KACC 18900</strain>
    </source>
</reference>
<dbReference type="InterPro" id="IPR036388">
    <property type="entry name" value="WH-like_DNA-bd_sf"/>
</dbReference>
<evidence type="ECO:0000256" key="3">
    <source>
        <dbReference type="ARBA" id="ARBA00023125"/>
    </source>
</evidence>
<dbReference type="PANTHER" id="PTHR30126:SF40">
    <property type="entry name" value="HTH-TYPE TRANSCRIPTIONAL REGULATOR GLTR"/>
    <property type="match status" value="1"/>
</dbReference>
<evidence type="ECO:0000313" key="6">
    <source>
        <dbReference type="EMBL" id="MEJ8846125.1"/>
    </source>
</evidence>
<dbReference type="CDD" id="cd05466">
    <property type="entry name" value="PBP2_LTTR_substrate"/>
    <property type="match status" value="1"/>
</dbReference>
<dbReference type="Gene3D" id="1.10.10.10">
    <property type="entry name" value="Winged helix-like DNA-binding domain superfamily/Winged helix DNA-binding domain"/>
    <property type="match status" value="1"/>
</dbReference>
<dbReference type="RefSeq" id="WP_340341273.1">
    <property type="nucleotide sequence ID" value="NZ_JBBKZT010000002.1"/>
</dbReference>
<dbReference type="Gene3D" id="3.40.190.10">
    <property type="entry name" value="Periplasmic binding protein-like II"/>
    <property type="match status" value="2"/>
</dbReference>
<dbReference type="PRINTS" id="PR00039">
    <property type="entry name" value="HTHLYSR"/>
</dbReference>
<keyword evidence="7" id="KW-1185">Reference proteome</keyword>
<dbReference type="InterPro" id="IPR036390">
    <property type="entry name" value="WH_DNA-bd_sf"/>
</dbReference>
<keyword evidence="2" id="KW-0805">Transcription regulation</keyword>
<dbReference type="Pfam" id="PF00126">
    <property type="entry name" value="HTH_1"/>
    <property type="match status" value="1"/>
</dbReference>
<proteinExistence type="inferred from homology"/>
<organism evidence="6 7">
    <name type="scientific">Variovorax rhizosphaerae</name>
    <dbReference type="NCBI Taxonomy" id="1836200"/>
    <lineage>
        <taxon>Bacteria</taxon>
        <taxon>Pseudomonadati</taxon>
        <taxon>Pseudomonadota</taxon>
        <taxon>Betaproteobacteria</taxon>
        <taxon>Burkholderiales</taxon>
        <taxon>Comamonadaceae</taxon>
        <taxon>Variovorax</taxon>
    </lineage>
</organism>
<evidence type="ECO:0000259" key="5">
    <source>
        <dbReference type="PROSITE" id="PS50931"/>
    </source>
</evidence>
<keyword evidence="3" id="KW-0238">DNA-binding</keyword>
<dbReference type="PANTHER" id="PTHR30126">
    <property type="entry name" value="HTH-TYPE TRANSCRIPTIONAL REGULATOR"/>
    <property type="match status" value="1"/>
</dbReference>
<keyword evidence="4" id="KW-0804">Transcription</keyword>
<evidence type="ECO:0000256" key="4">
    <source>
        <dbReference type="ARBA" id="ARBA00023163"/>
    </source>
</evidence>
<evidence type="ECO:0000256" key="1">
    <source>
        <dbReference type="ARBA" id="ARBA00009437"/>
    </source>
</evidence>
<dbReference type="SUPFAM" id="SSF46785">
    <property type="entry name" value="Winged helix' DNA-binding domain"/>
    <property type="match status" value="1"/>
</dbReference>
<protein>
    <submittedName>
        <fullName evidence="6">LysR family transcriptional regulator</fullName>
    </submittedName>
</protein>
<accession>A0ABU8WGV7</accession>
<feature type="domain" description="HTH lysR-type" evidence="5">
    <location>
        <begin position="7"/>
        <end position="64"/>
    </location>
</feature>
<sequence length="329" mass="35693">MSEMRPIDMQALRIFLATARDCNMSKAAERLGITQSAVSQSVRLLEDNFGTPLLNRSARPLTLTAAGVALVNRGATLLDQAMNLRGAVIEASKGIKPSLRVGLVDSFAATCGTQLVQQLIRGTAQLSVRSGLTPNLAEALARRELDLVISTRSVDLDGMANHLLLSERFFVIAPKGYGPACRSVPDLVELAKQLPIVRFNVQSHLGEQVERALRRVGINPARRLEVETADTLTAMVAGGIGWAITTPLCFLQGARSAAAVRQHFVPELHAERSIFLHVRQGEYGELGRETFDLASSILDGPIRKELKALHPSLPGLMQLHAWTESAEKV</sequence>
<evidence type="ECO:0000256" key="2">
    <source>
        <dbReference type="ARBA" id="ARBA00023015"/>
    </source>
</evidence>
<dbReference type="PROSITE" id="PS50931">
    <property type="entry name" value="HTH_LYSR"/>
    <property type="match status" value="1"/>
</dbReference>
<dbReference type="InterPro" id="IPR000847">
    <property type="entry name" value="LysR_HTH_N"/>
</dbReference>
<evidence type="ECO:0000313" key="7">
    <source>
        <dbReference type="Proteomes" id="UP001385892"/>
    </source>
</evidence>